<evidence type="ECO:0000256" key="3">
    <source>
        <dbReference type="SAM" id="MobiDB-lite"/>
    </source>
</evidence>
<keyword evidence="7" id="KW-1185">Reference proteome</keyword>
<evidence type="ECO:0000259" key="5">
    <source>
        <dbReference type="PROSITE" id="PS50112"/>
    </source>
</evidence>
<feature type="transmembrane region" description="Helical" evidence="4">
    <location>
        <begin position="133"/>
        <end position="155"/>
    </location>
</feature>
<keyword evidence="1" id="KW-0675">Receptor</keyword>
<keyword evidence="4" id="KW-0812">Transmembrane</keyword>
<dbReference type="PROSITE" id="PS50112">
    <property type="entry name" value="PAS"/>
    <property type="match status" value="1"/>
</dbReference>
<dbReference type="InterPro" id="IPR052994">
    <property type="entry name" value="Tiny_macrocysts_regulators"/>
</dbReference>
<dbReference type="InterPro" id="IPR057352">
    <property type="entry name" value="TPR_TmcB/C"/>
</dbReference>
<reference evidence="6 7" key="1">
    <citation type="submission" date="2023-05" db="EMBL/GenBank/DDBJ databases">
        <title>A 100% complete, gapless, phased diploid assembly of the Scenedesmus obliquus UTEX 3031 genome.</title>
        <authorList>
            <person name="Biondi T.C."/>
            <person name="Hanschen E.R."/>
            <person name="Kwon T."/>
            <person name="Eng W."/>
            <person name="Kruse C.P.S."/>
            <person name="Koehler S.I."/>
            <person name="Kunde Y."/>
            <person name="Gleasner C.D."/>
            <person name="You Mak K.T."/>
            <person name="Polle J."/>
            <person name="Hovde B.T."/>
            <person name="Starkenburg S.R."/>
        </authorList>
    </citation>
    <scope>NUCLEOTIDE SEQUENCE [LARGE SCALE GENOMIC DNA]</scope>
    <source>
        <strain evidence="6 7">DOE0152z</strain>
    </source>
</reference>
<protein>
    <recommendedName>
        <fullName evidence="5">PAS domain-containing protein</fullName>
    </recommendedName>
</protein>
<dbReference type="PANTHER" id="PTHR31600:SF2">
    <property type="entry name" value="GAMETE ENRICHED GENE 10 PROTEIN-RELATED"/>
    <property type="match status" value="1"/>
</dbReference>
<dbReference type="Proteomes" id="UP001244341">
    <property type="component" value="Chromosome 5b"/>
</dbReference>
<dbReference type="SMART" id="SM00091">
    <property type="entry name" value="PAS"/>
    <property type="match status" value="2"/>
</dbReference>
<dbReference type="InterPro" id="IPR035965">
    <property type="entry name" value="PAS-like_dom_sf"/>
</dbReference>
<organism evidence="6 7">
    <name type="scientific">Tetradesmus obliquus</name>
    <name type="common">Green alga</name>
    <name type="synonym">Acutodesmus obliquus</name>
    <dbReference type="NCBI Taxonomy" id="3088"/>
    <lineage>
        <taxon>Eukaryota</taxon>
        <taxon>Viridiplantae</taxon>
        <taxon>Chlorophyta</taxon>
        <taxon>core chlorophytes</taxon>
        <taxon>Chlorophyceae</taxon>
        <taxon>CS clade</taxon>
        <taxon>Sphaeropleales</taxon>
        <taxon>Scenedesmaceae</taxon>
        <taxon>Tetradesmus</taxon>
    </lineage>
</organism>
<feature type="domain" description="PAS" evidence="5">
    <location>
        <begin position="494"/>
        <end position="556"/>
    </location>
</feature>
<dbReference type="CDD" id="cd00130">
    <property type="entry name" value="PAS"/>
    <property type="match status" value="1"/>
</dbReference>
<feature type="transmembrane region" description="Helical" evidence="4">
    <location>
        <begin position="224"/>
        <end position="243"/>
    </location>
</feature>
<evidence type="ECO:0000313" key="6">
    <source>
        <dbReference type="EMBL" id="WIA14497.1"/>
    </source>
</evidence>
<proteinExistence type="predicted"/>
<name>A0ABY8TZB2_TETOB</name>
<dbReference type="SUPFAM" id="SSF55785">
    <property type="entry name" value="PYP-like sensor domain (PAS domain)"/>
    <property type="match status" value="1"/>
</dbReference>
<feature type="transmembrane region" description="Helical" evidence="4">
    <location>
        <begin position="288"/>
        <end position="307"/>
    </location>
</feature>
<evidence type="ECO:0000313" key="7">
    <source>
        <dbReference type="Proteomes" id="UP001244341"/>
    </source>
</evidence>
<dbReference type="InterPro" id="IPR000014">
    <property type="entry name" value="PAS"/>
</dbReference>
<dbReference type="Gene3D" id="3.30.450.20">
    <property type="entry name" value="PAS domain"/>
    <property type="match status" value="2"/>
</dbReference>
<evidence type="ECO:0000256" key="4">
    <source>
        <dbReference type="SAM" id="Phobius"/>
    </source>
</evidence>
<dbReference type="Pfam" id="PF25474">
    <property type="entry name" value="TPR_TmcB"/>
    <property type="match status" value="1"/>
</dbReference>
<sequence length="1024" mass="110797">MSDATSTSNGSSFASSDAASSVCSDNTDSRALNSLNTGCSADGDSDDLDNSNKSFQEGAFATLYTLTKSRQLDASVRLAVLKVVLEFLQLFRVLFNTSFPWVIQQDLWIFKAVKWVLFRLLVVPAGYATYIIVFYVLGGLVLVNLLAVIWVAVVLKGSDSSSAWLNRMIRGLQMFAMVIYTMFWPAILDYSIFLWDCEWSNLAAGTKPTHIFFPEQSCLAMPHMAHMLCAVVMCIVFGGMTLLMSTGMSDLNPLTRSVLASPDAVSSTKILLMKMFIVMAAGCLDSFPTIQVVTVTLAVVAVCLIHLQDLPYYNAFANRLWTGLWSGLLLVAGLLATLVFSENHHHDDLGFKETLTWAVLYEGDGLDLLGYVEFQRNYRACVRTHKLALMAQRQFWNALLRDSVPFTDLLRKVELMEQAEQRATATYRRVLERYPGNGKVLKVYGRFLEFVRNEPGTAAKYYEEALKQGTSESLLAMTAGQPGGEALAAAVGSIDEKTDGLVIINTQGIILMVNSPVQAMFGYDKGELEGKNVSVLMPPPYSTNHNSFLERFVQTGIPHIANKKRTMVALHKDRSITADCFGLEAAELVGQPFSNLCTDVEGVNRFFIECNSSSLAGHVACIDGGGLPLLKAQIMHSYLPPVDVELSIEFGGALDGQGDCRTITVQAAVLSESAATLVLDHKARVVYATDKLAAMLGYPVASLLKMELGALLPQPTCQIYKPWLNPDMPKRMNPSSCQAGGVVHILAANGNKLPVTLKISTSEDAKGHTNHIVQGDTEIIEHAAALGADSQLTKTQGDASGLLHALQKRDRLRAACMQIDLATSNDDMSQKLLEDATAAAAVPVLQVSLYRADALSSVIELDKHLTIAHADEAAGVMFGINHRHMLRKSFAKLAGLPASSTFEDLLGKTAAAKAKKGAIKTAVGAGGGAGASRVGQTKHIGTACHLADGKPMHIVMQALSYSQGSKTRYLDLPSAQVAATAEMAAAVLMLMMLVLMRQQLPMAEKENHGAHLRSTNPSTAHQSG</sequence>
<keyword evidence="1" id="KW-0600">Photoreceptor protein</keyword>
<feature type="region of interest" description="Disordered" evidence="3">
    <location>
        <begin position="1005"/>
        <end position="1024"/>
    </location>
</feature>
<feature type="transmembrane region" description="Helical" evidence="4">
    <location>
        <begin position="175"/>
        <end position="195"/>
    </location>
</feature>
<keyword evidence="1" id="KW-0157">Chromophore</keyword>
<accession>A0ABY8TZB2</accession>
<evidence type="ECO:0000256" key="2">
    <source>
        <dbReference type="ARBA" id="ARBA00022606"/>
    </source>
</evidence>
<dbReference type="Pfam" id="PF13426">
    <property type="entry name" value="PAS_9"/>
    <property type="match status" value="1"/>
</dbReference>
<feature type="compositionally biased region" description="Polar residues" evidence="3">
    <location>
        <begin position="1013"/>
        <end position="1024"/>
    </location>
</feature>
<gene>
    <name evidence="6" type="ORF">OEZ85_003018</name>
</gene>
<keyword evidence="2" id="KW-0716">Sensory transduction</keyword>
<keyword evidence="4" id="KW-0472">Membrane</keyword>
<evidence type="ECO:0000256" key="1">
    <source>
        <dbReference type="ARBA" id="ARBA00022543"/>
    </source>
</evidence>
<dbReference type="PANTHER" id="PTHR31600">
    <property type="entry name" value="TINY MACROCYSTS PROTEIN B-RELATED"/>
    <property type="match status" value="1"/>
</dbReference>
<feature type="region of interest" description="Disordered" evidence="3">
    <location>
        <begin position="1"/>
        <end position="22"/>
    </location>
</feature>
<keyword evidence="4" id="KW-1133">Transmembrane helix</keyword>
<dbReference type="NCBIfam" id="TIGR00229">
    <property type="entry name" value="sensory_box"/>
    <property type="match status" value="1"/>
</dbReference>
<dbReference type="EMBL" id="CP126212">
    <property type="protein sequence ID" value="WIA14497.1"/>
    <property type="molecule type" value="Genomic_DNA"/>
</dbReference>
<feature type="transmembrane region" description="Helical" evidence="4">
    <location>
        <begin position="319"/>
        <end position="340"/>
    </location>
</feature>